<reference evidence="1" key="1">
    <citation type="submission" date="2022-08" db="EMBL/GenBank/DDBJ databases">
        <title>Genome Sequence of Fusarium decemcellulare.</title>
        <authorList>
            <person name="Buettner E."/>
        </authorList>
    </citation>
    <scope>NUCLEOTIDE SEQUENCE</scope>
    <source>
        <strain evidence="1">Babe19</strain>
    </source>
</reference>
<proteinExistence type="predicted"/>
<keyword evidence="2" id="KW-1185">Reference proteome</keyword>
<accession>A0ACC1S5Y8</accession>
<organism evidence="1 2">
    <name type="scientific">Fusarium decemcellulare</name>
    <dbReference type="NCBI Taxonomy" id="57161"/>
    <lineage>
        <taxon>Eukaryota</taxon>
        <taxon>Fungi</taxon>
        <taxon>Dikarya</taxon>
        <taxon>Ascomycota</taxon>
        <taxon>Pezizomycotina</taxon>
        <taxon>Sordariomycetes</taxon>
        <taxon>Hypocreomycetidae</taxon>
        <taxon>Hypocreales</taxon>
        <taxon>Nectriaceae</taxon>
        <taxon>Fusarium</taxon>
        <taxon>Fusarium decemcellulare species complex</taxon>
    </lineage>
</organism>
<protein>
    <submittedName>
        <fullName evidence="1">Uncharacterized protein</fullName>
    </submittedName>
</protein>
<dbReference type="Proteomes" id="UP001148629">
    <property type="component" value="Unassembled WGS sequence"/>
</dbReference>
<name>A0ACC1S5Y8_9HYPO</name>
<sequence length="286" mass="30986">MASSILRSRSKDRQDHDAAANEKSFDNGGRDESTTGPSPSVSQSEPEWDPVVEAKARRKIDSSVLLLLVLGLLVFQLDRMNLASALTGGFAVDIKVNQATINLGNQLMFMGIVILEIPCNMALQRIGPRKWISAQVFLFGLVATMQVFVKNRAGFLAVRLMLGLAEAGYIPGAVYTLSTWYTKRELAKRVSVLFFGMFGGNAISPILASGILKLDNARDIRGWQWLFLLEGLFTIFIAFVLLAFLPGSPDVPRPLVGPGLNNSVAMPQPCKEGGSIPSPDSAAAMM</sequence>
<comment type="caution">
    <text evidence="1">The sequence shown here is derived from an EMBL/GenBank/DDBJ whole genome shotgun (WGS) entry which is preliminary data.</text>
</comment>
<evidence type="ECO:0000313" key="2">
    <source>
        <dbReference type="Proteomes" id="UP001148629"/>
    </source>
</evidence>
<evidence type="ECO:0000313" key="1">
    <source>
        <dbReference type="EMBL" id="KAJ3532695.1"/>
    </source>
</evidence>
<gene>
    <name evidence="1" type="ORF">NM208_g8323</name>
</gene>
<dbReference type="EMBL" id="JANRMS010000936">
    <property type="protein sequence ID" value="KAJ3532695.1"/>
    <property type="molecule type" value="Genomic_DNA"/>
</dbReference>